<comment type="caution">
    <text evidence="1">The sequence shown here is derived from an EMBL/GenBank/DDBJ whole genome shotgun (WGS) entry which is preliminary data.</text>
</comment>
<keyword evidence="2" id="KW-1185">Reference proteome</keyword>
<dbReference type="Proteomes" id="UP000265520">
    <property type="component" value="Unassembled WGS sequence"/>
</dbReference>
<dbReference type="EMBL" id="LXQA011001078">
    <property type="protein sequence ID" value="MCI80688.1"/>
    <property type="molecule type" value="Genomic_DNA"/>
</dbReference>
<accession>A0A392UXH0</accession>
<proteinExistence type="predicted"/>
<evidence type="ECO:0000313" key="1">
    <source>
        <dbReference type="EMBL" id="MCI80688.1"/>
    </source>
</evidence>
<evidence type="ECO:0000313" key="2">
    <source>
        <dbReference type="Proteomes" id="UP000265520"/>
    </source>
</evidence>
<dbReference type="AlphaFoldDB" id="A0A392UXH0"/>
<name>A0A392UXH0_9FABA</name>
<protein>
    <submittedName>
        <fullName evidence="1">Uncharacterized protein</fullName>
    </submittedName>
</protein>
<organism evidence="1 2">
    <name type="scientific">Trifolium medium</name>
    <dbReference type="NCBI Taxonomy" id="97028"/>
    <lineage>
        <taxon>Eukaryota</taxon>
        <taxon>Viridiplantae</taxon>
        <taxon>Streptophyta</taxon>
        <taxon>Embryophyta</taxon>
        <taxon>Tracheophyta</taxon>
        <taxon>Spermatophyta</taxon>
        <taxon>Magnoliopsida</taxon>
        <taxon>eudicotyledons</taxon>
        <taxon>Gunneridae</taxon>
        <taxon>Pentapetalae</taxon>
        <taxon>rosids</taxon>
        <taxon>fabids</taxon>
        <taxon>Fabales</taxon>
        <taxon>Fabaceae</taxon>
        <taxon>Papilionoideae</taxon>
        <taxon>50 kb inversion clade</taxon>
        <taxon>NPAAA clade</taxon>
        <taxon>Hologalegina</taxon>
        <taxon>IRL clade</taxon>
        <taxon>Trifolieae</taxon>
        <taxon>Trifolium</taxon>
    </lineage>
</organism>
<reference evidence="1 2" key="1">
    <citation type="journal article" date="2018" name="Front. Plant Sci.">
        <title>Red Clover (Trifolium pratense) and Zigzag Clover (T. medium) - A Picture of Genomic Similarities and Differences.</title>
        <authorList>
            <person name="Dluhosova J."/>
            <person name="Istvanek J."/>
            <person name="Nedelnik J."/>
            <person name="Repkova J."/>
        </authorList>
    </citation>
    <scope>NUCLEOTIDE SEQUENCE [LARGE SCALE GENOMIC DNA]</scope>
    <source>
        <strain evidence="2">cv. 10/8</strain>
        <tissue evidence="1">Leaf</tissue>
    </source>
</reference>
<feature type="non-terminal residue" evidence="1">
    <location>
        <position position="1"/>
    </location>
</feature>
<sequence length="40" mass="4792">RLRTKEIPLVKVVWNEATGDVTWELESKMKEQYPELFNDV</sequence>